<evidence type="ECO:0000259" key="8">
    <source>
        <dbReference type="Pfam" id="PF01431"/>
    </source>
</evidence>
<evidence type="ECO:0000256" key="3">
    <source>
        <dbReference type="ARBA" id="ARBA00022723"/>
    </source>
</evidence>
<feature type="compositionally biased region" description="Gly residues" evidence="7">
    <location>
        <begin position="122"/>
        <end position="132"/>
    </location>
</feature>
<keyword evidence="5" id="KW-0862">Zinc</keyword>
<sequence length="732" mass="82209">MSGTPTQLEPQLLVQPSSQPEPEGGLQPPSLLQPPVTTHDPPHTTQTQQTQIHQTQNHQTQIQQTQNHQTQIQQTQIQESNPGLQHQSKPWASARLSSSADPFTQPCDYFLSSCGSDRLSPDGGGRLRGQGIPGHPQNPKEETAWTERRGQSAERDDRGLREETTLDRKTVLLQYLRGILESNHSAGSAAEQKARGFFHSCLDTRSIDTAGAEPFLMLIQELGGWAVSAQWNRTDFNSTLSLLMRDYATFPFFNLYVGKDPNETPPGSTKRYIQIDQPDLLIPIEWNSRTLKSQANTQTLRPFLASCQRYLALLGAPPSSSMPHVGTFISLSSELAVAAAPLQHRLASGRLYERITLRELQTKAPAIDWLSCLRAAFHPLPLTEDDHVLLHNSLYIQQMSRIISKWLKKHEPSTSSPVHTFMVLNLMHTLMPALDSRFSDTENNLSVALGHTEGVAPRWKRCVLETERGFHSVLTHLLSERTAHREAEEIIQNIFSSFKSKLHELNWTDPKSFQSVMKKVQSKTPRLWTTNETSTESVIDQLFSEVTVDTRGFFSNYVQLLSMWQKRRSQLLTEQAEAADILSVTPILLGDELLFPMGMFVPPLFHPSYPRAMNYGVMGFLLAKDILHLILPDISSQSDTVLAVGECVWGHYLTAYRQSLRNDPSDTSISGLSHTRLFLTSFSQLNCDSDPYREFMPLESSFLITVICAESDLCPAGLQCPNQTQQHSLHTC</sequence>
<feature type="region of interest" description="Disordered" evidence="7">
    <location>
        <begin position="1"/>
        <end position="98"/>
    </location>
</feature>
<dbReference type="GO" id="GO:0016485">
    <property type="term" value="P:protein processing"/>
    <property type="evidence" value="ECO:0007669"/>
    <property type="project" value="TreeGrafter"/>
</dbReference>
<evidence type="ECO:0000256" key="7">
    <source>
        <dbReference type="SAM" id="MobiDB-lite"/>
    </source>
</evidence>
<keyword evidence="3" id="KW-0479">Metal-binding</keyword>
<evidence type="ECO:0000256" key="1">
    <source>
        <dbReference type="ARBA" id="ARBA00001947"/>
    </source>
</evidence>
<keyword evidence="11" id="KW-1185">Reference proteome</keyword>
<comment type="caution">
    <text evidence="10">The sequence shown here is derived from an EMBL/GenBank/DDBJ whole genome shotgun (WGS) entry which is preliminary data.</text>
</comment>
<evidence type="ECO:0000313" key="10">
    <source>
        <dbReference type="EMBL" id="KAK1894781.1"/>
    </source>
</evidence>
<protein>
    <submittedName>
        <fullName evidence="10">Kell blood group glycoprotein</fullName>
    </submittedName>
</protein>
<feature type="compositionally biased region" description="Low complexity" evidence="7">
    <location>
        <begin position="43"/>
        <end position="78"/>
    </location>
</feature>
<dbReference type="InterPro" id="IPR000718">
    <property type="entry name" value="Peptidase_M13"/>
</dbReference>
<dbReference type="Pfam" id="PF01431">
    <property type="entry name" value="Peptidase_M13"/>
    <property type="match status" value="1"/>
</dbReference>
<evidence type="ECO:0000256" key="5">
    <source>
        <dbReference type="ARBA" id="ARBA00022833"/>
    </source>
</evidence>
<dbReference type="Pfam" id="PF05649">
    <property type="entry name" value="Peptidase_M13_N"/>
    <property type="match status" value="1"/>
</dbReference>
<proteinExistence type="predicted"/>
<feature type="compositionally biased region" description="Polar residues" evidence="7">
    <location>
        <begin position="79"/>
        <end position="98"/>
    </location>
</feature>
<feature type="compositionally biased region" description="Polar residues" evidence="7">
    <location>
        <begin position="1"/>
        <end position="17"/>
    </location>
</feature>
<accession>A0AAD9C5T5</accession>
<dbReference type="EMBL" id="JASDAP010000010">
    <property type="protein sequence ID" value="KAK1894781.1"/>
    <property type="molecule type" value="Genomic_DNA"/>
</dbReference>
<dbReference type="GO" id="GO:0004222">
    <property type="term" value="F:metalloendopeptidase activity"/>
    <property type="evidence" value="ECO:0007669"/>
    <property type="project" value="InterPro"/>
</dbReference>
<evidence type="ECO:0000259" key="9">
    <source>
        <dbReference type="Pfam" id="PF05649"/>
    </source>
</evidence>
<reference evidence="10" key="1">
    <citation type="submission" date="2023-04" db="EMBL/GenBank/DDBJ databases">
        <title>Chromosome-level genome of Chaenocephalus aceratus.</title>
        <authorList>
            <person name="Park H."/>
        </authorList>
    </citation>
    <scope>NUCLEOTIDE SEQUENCE</scope>
    <source>
        <strain evidence="10">DE</strain>
        <tissue evidence="10">Muscle</tissue>
    </source>
</reference>
<keyword evidence="2" id="KW-0645">Protease</keyword>
<feature type="compositionally biased region" description="Low complexity" evidence="7">
    <location>
        <begin position="18"/>
        <end position="35"/>
    </location>
</feature>
<evidence type="ECO:0000256" key="2">
    <source>
        <dbReference type="ARBA" id="ARBA00022670"/>
    </source>
</evidence>
<feature type="compositionally biased region" description="Basic and acidic residues" evidence="7">
    <location>
        <begin position="138"/>
        <end position="162"/>
    </location>
</feature>
<keyword evidence="4" id="KW-0378">Hydrolase</keyword>
<dbReference type="GO" id="GO:0005886">
    <property type="term" value="C:plasma membrane"/>
    <property type="evidence" value="ECO:0007669"/>
    <property type="project" value="TreeGrafter"/>
</dbReference>
<dbReference type="PROSITE" id="PS51885">
    <property type="entry name" value="NEPRILYSIN"/>
    <property type="match status" value="1"/>
</dbReference>
<evidence type="ECO:0000256" key="6">
    <source>
        <dbReference type="ARBA" id="ARBA00023049"/>
    </source>
</evidence>
<dbReference type="InterPro" id="IPR018497">
    <property type="entry name" value="Peptidase_M13_C"/>
</dbReference>
<dbReference type="InterPro" id="IPR042089">
    <property type="entry name" value="Peptidase_M13_dom_2"/>
</dbReference>
<dbReference type="AlphaFoldDB" id="A0AAD9C5T5"/>
<dbReference type="GO" id="GO:0046872">
    <property type="term" value="F:metal ion binding"/>
    <property type="evidence" value="ECO:0007669"/>
    <property type="project" value="UniProtKB-KW"/>
</dbReference>
<dbReference type="PANTHER" id="PTHR11733:SF128">
    <property type="entry name" value="KELL BLOOD GROUP GLYCOPROTEIN"/>
    <property type="match status" value="1"/>
</dbReference>
<dbReference type="Gene3D" id="1.10.1380.10">
    <property type="entry name" value="Neutral endopeptidase , domain2"/>
    <property type="match status" value="1"/>
</dbReference>
<dbReference type="Proteomes" id="UP001228049">
    <property type="component" value="Unassembled WGS sequence"/>
</dbReference>
<organism evidence="10 11">
    <name type="scientific">Dissostichus eleginoides</name>
    <name type="common">Patagonian toothfish</name>
    <name type="synonym">Dissostichus amissus</name>
    <dbReference type="NCBI Taxonomy" id="100907"/>
    <lineage>
        <taxon>Eukaryota</taxon>
        <taxon>Metazoa</taxon>
        <taxon>Chordata</taxon>
        <taxon>Craniata</taxon>
        <taxon>Vertebrata</taxon>
        <taxon>Euteleostomi</taxon>
        <taxon>Actinopterygii</taxon>
        <taxon>Neopterygii</taxon>
        <taxon>Teleostei</taxon>
        <taxon>Neoteleostei</taxon>
        <taxon>Acanthomorphata</taxon>
        <taxon>Eupercaria</taxon>
        <taxon>Perciformes</taxon>
        <taxon>Notothenioidei</taxon>
        <taxon>Nototheniidae</taxon>
        <taxon>Dissostichus</taxon>
    </lineage>
</organism>
<feature type="domain" description="Peptidase M13 N-terminal" evidence="9">
    <location>
        <begin position="174"/>
        <end position="522"/>
    </location>
</feature>
<gene>
    <name evidence="10" type="ORF">KUDE01_020238</name>
</gene>
<keyword evidence="6" id="KW-0482">Metalloprotease</keyword>
<dbReference type="PANTHER" id="PTHR11733">
    <property type="entry name" value="ZINC METALLOPROTEASE FAMILY M13 NEPRILYSIN-RELATED"/>
    <property type="match status" value="1"/>
</dbReference>
<feature type="region of interest" description="Disordered" evidence="7">
    <location>
        <begin position="120"/>
        <end position="162"/>
    </location>
</feature>
<dbReference type="InterPro" id="IPR008753">
    <property type="entry name" value="Peptidase_M13_N"/>
</dbReference>
<dbReference type="SUPFAM" id="SSF55486">
    <property type="entry name" value="Metalloproteases ('zincins'), catalytic domain"/>
    <property type="match status" value="1"/>
</dbReference>
<evidence type="ECO:0000313" key="11">
    <source>
        <dbReference type="Proteomes" id="UP001228049"/>
    </source>
</evidence>
<feature type="domain" description="Peptidase M13 C-terminal" evidence="8">
    <location>
        <begin position="592"/>
        <end position="629"/>
    </location>
</feature>
<evidence type="ECO:0000256" key="4">
    <source>
        <dbReference type="ARBA" id="ARBA00022801"/>
    </source>
</evidence>
<comment type="cofactor">
    <cofactor evidence="1">
        <name>Zn(2+)</name>
        <dbReference type="ChEBI" id="CHEBI:29105"/>
    </cofactor>
</comment>
<name>A0AAD9C5T5_DISEL</name>